<proteinExistence type="predicted"/>
<feature type="transmembrane region" description="Helical" evidence="8">
    <location>
        <begin position="171"/>
        <end position="195"/>
    </location>
</feature>
<dbReference type="PRINTS" id="PR00176">
    <property type="entry name" value="NANEUSMPORT"/>
</dbReference>
<dbReference type="InterPro" id="IPR000175">
    <property type="entry name" value="Na/ntran_symport"/>
</dbReference>
<evidence type="ECO:0000256" key="1">
    <source>
        <dbReference type="ARBA" id="ARBA00004141"/>
    </source>
</evidence>
<keyword evidence="2" id="KW-0813">Transport</keyword>
<dbReference type="Pfam" id="PF00209">
    <property type="entry name" value="SNF"/>
    <property type="match status" value="1"/>
</dbReference>
<organism evidence="11">
    <name type="scientific">Anisakis simplex</name>
    <name type="common">Herring worm</name>
    <dbReference type="NCBI Taxonomy" id="6269"/>
    <lineage>
        <taxon>Eukaryota</taxon>
        <taxon>Metazoa</taxon>
        <taxon>Ecdysozoa</taxon>
        <taxon>Nematoda</taxon>
        <taxon>Chromadorea</taxon>
        <taxon>Rhabditida</taxon>
        <taxon>Spirurina</taxon>
        <taxon>Ascaridomorpha</taxon>
        <taxon>Ascaridoidea</taxon>
        <taxon>Anisakidae</taxon>
        <taxon>Anisakis</taxon>
        <taxon>Anisakis simplex complex</taxon>
    </lineage>
</organism>
<feature type="binding site" evidence="7">
    <location>
        <position position="177"/>
    </location>
    <ligand>
        <name>Na(+)</name>
        <dbReference type="ChEBI" id="CHEBI:29101"/>
        <label>1</label>
    </ligand>
</feature>
<evidence type="ECO:0000256" key="2">
    <source>
        <dbReference type="ARBA" id="ARBA00022448"/>
    </source>
</evidence>
<dbReference type="InterPro" id="IPR037272">
    <property type="entry name" value="SNS_sf"/>
</dbReference>
<dbReference type="OrthoDB" id="6581954at2759"/>
<dbReference type="SUPFAM" id="SSF161070">
    <property type="entry name" value="SNF-like"/>
    <property type="match status" value="1"/>
</dbReference>
<feature type="transmembrane region" description="Helical" evidence="8">
    <location>
        <begin position="243"/>
        <end position="262"/>
    </location>
</feature>
<accession>A0A0M3J396</accession>
<evidence type="ECO:0000256" key="4">
    <source>
        <dbReference type="ARBA" id="ARBA00022847"/>
    </source>
</evidence>
<feature type="transmembrane region" description="Helical" evidence="8">
    <location>
        <begin position="268"/>
        <end position="287"/>
    </location>
</feature>
<keyword evidence="3 8" id="KW-0812">Transmembrane</keyword>
<evidence type="ECO:0000256" key="5">
    <source>
        <dbReference type="ARBA" id="ARBA00022989"/>
    </source>
</evidence>
<sequence length="297" mass="33974">MDDLVVKLRELVNTNPEEAARLHVQAVSILDETDRLIESKLPDASSCPQFTPFPMKESILRHTLRNKVMPEKTTTTMRFTTFADVEETELVELKADGVVDERKEFNHKKSFGEKISNLFASENSNENGDETKRDTKRQSNKWNLFCTNKEKETHSKTGNDVRDLWKTQFEFFLSIVGFTVGVGNTIKFPSLAYQYGGGVFLIPYFVCLVLFGLPIVFMHLCIGQYSGLSASGAFWKMMPIASGIGWTLVVLALPVSIYYNIIVAWSVYYFWFSLKGFFTGVLPWNRCAARWFRNFSK</sequence>
<dbReference type="GO" id="GO:0005283">
    <property type="term" value="F:amino acid:sodium symporter activity"/>
    <property type="evidence" value="ECO:0007669"/>
    <property type="project" value="TreeGrafter"/>
</dbReference>
<dbReference type="GO" id="GO:0046872">
    <property type="term" value="F:metal ion binding"/>
    <property type="evidence" value="ECO:0007669"/>
    <property type="project" value="UniProtKB-KW"/>
</dbReference>
<evidence type="ECO:0000256" key="6">
    <source>
        <dbReference type="ARBA" id="ARBA00023136"/>
    </source>
</evidence>
<gene>
    <name evidence="9" type="ORF">ASIM_LOCUS1880</name>
</gene>
<dbReference type="AlphaFoldDB" id="A0A0M3J396"/>
<feature type="transmembrane region" description="Helical" evidence="8">
    <location>
        <begin position="201"/>
        <end position="222"/>
    </location>
</feature>
<comment type="subcellular location">
    <subcellularLocation>
        <location evidence="1">Membrane</location>
        <topology evidence="1">Multi-pass membrane protein</topology>
    </subcellularLocation>
</comment>
<dbReference type="GO" id="GO:0005886">
    <property type="term" value="C:plasma membrane"/>
    <property type="evidence" value="ECO:0007669"/>
    <property type="project" value="TreeGrafter"/>
</dbReference>
<dbReference type="WBParaSite" id="ASIM_0000200901-mRNA-1">
    <property type="protein sequence ID" value="ASIM_0000200901-mRNA-1"/>
    <property type="gene ID" value="ASIM_0000200901"/>
</dbReference>
<evidence type="ECO:0000313" key="11">
    <source>
        <dbReference type="WBParaSite" id="ASIM_0000200901-mRNA-1"/>
    </source>
</evidence>
<keyword evidence="4" id="KW-0769">Symport</keyword>
<feature type="binding site" evidence="7">
    <location>
        <position position="180"/>
    </location>
    <ligand>
        <name>Na(+)</name>
        <dbReference type="ChEBI" id="CHEBI:29101"/>
        <label>1</label>
    </ligand>
</feature>
<feature type="binding site" evidence="7">
    <location>
        <position position="184"/>
    </location>
    <ligand>
        <name>Na(+)</name>
        <dbReference type="ChEBI" id="CHEBI:29101"/>
        <label>1</label>
    </ligand>
</feature>
<dbReference type="PROSITE" id="PS50267">
    <property type="entry name" value="NA_NEUROTRAN_SYMP_3"/>
    <property type="match status" value="1"/>
</dbReference>
<keyword evidence="6 8" id="KW-0472">Membrane</keyword>
<keyword evidence="7" id="KW-0479">Metal-binding</keyword>
<evidence type="ECO:0000256" key="7">
    <source>
        <dbReference type="PIRSR" id="PIRSR600175-1"/>
    </source>
</evidence>
<keyword evidence="10" id="KW-1185">Reference proteome</keyword>
<reference evidence="9 10" key="2">
    <citation type="submission" date="2018-11" db="EMBL/GenBank/DDBJ databases">
        <authorList>
            <consortium name="Pathogen Informatics"/>
        </authorList>
    </citation>
    <scope>NUCLEOTIDE SEQUENCE [LARGE SCALE GENOMIC DNA]</scope>
</reference>
<evidence type="ECO:0000313" key="9">
    <source>
        <dbReference type="EMBL" id="VDK19404.1"/>
    </source>
</evidence>
<reference evidence="11" key="1">
    <citation type="submission" date="2017-02" db="UniProtKB">
        <authorList>
            <consortium name="WormBaseParasite"/>
        </authorList>
    </citation>
    <scope>IDENTIFICATION</scope>
</reference>
<dbReference type="PANTHER" id="PTHR11616:SF324">
    <property type="entry name" value="SODIUM-DEPENDENT TRANSPORTER SNF-12"/>
    <property type="match status" value="1"/>
</dbReference>
<dbReference type="Proteomes" id="UP000267096">
    <property type="component" value="Unassembled WGS sequence"/>
</dbReference>
<protein>
    <submittedName>
        <fullName evidence="11">Transporter</fullName>
    </submittedName>
</protein>
<dbReference type="GO" id="GO:0015179">
    <property type="term" value="F:L-amino acid transmembrane transporter activity"/>
    <property type="evidence" value="ECO:0007669"/>
    <property type="project" value="TreeGrafter"/>
</dbReference>
<keyword evidence="7" id="KW-0915">Sodium</keyword>
<name>A0A0M3J396_ANISI</name>
<keyword evidence="5 8" id="KW-1133">Transmembrane helix</keyword>
<dbReference type="EMBL" id="UYRR01002245">
    <property type="protein sequence ID" value="VDK19404.1"/>
    <property type="molecule type" value="Genomic_DNA"/>
</dbReference>
<evidence type="ECO:0000313" key="10">
    <source>
        <dbReference type="Proteomes" id="UP000267096"/>
    </source>
</evidence>
<evidence type="ECO:0000256" key="3">
    <source>
        <dbReference type="ARBA" id="ARBA00022692"/>
    </source>
</evidence>
<evidence type="ECO:0000256" key="8">
    <source>
        <dbReference type="SAM" id="Phobius"/>
    </source>
</evidence>
<dbReference type="PANTHER" id="PTHR11616">
    <property type="entry name" value="SODIUM/CHLORIDE DEPENDENT TRANSPORTER"/>
    <property type="match status" value="1"/>
</dbReference>
<dbReference type="GO" id="GO:0089718">
    <property type="term" value="P:amino acid import across plasma membrane"/>
    <property type="evidence" value="ECO:0007669"/>
    <property type="project" value="TreeGrafter"/>
</dbReference>